<comment type="caution">
    <text evidence="3">The sequence shown here is derived from an EMBL/GenBank/DDBJ whole genome shotgun (WGS) entry which is preliminary data.</text>
</comment>
<dbReference type="PANTHER" id="PTHR43540">
    <property type="entry name" value="PEROXYUREIDOACRYLATE/UREIDOACRYLATE AMIDOHYDROLASE-RELATED"/>
    <property type="match status" value="1"/>
</dbReference>
<feature type="domain" description="Isochorismatase-like" evidence="2">
    <location>
        <begin position="17"/>
        <end position="181"/>
    </location>
</feature>
<dbReference type="InterPro" id="IPR050272">
    <property type="entry name" value="Isochorismatase-like_hydrls"/>
</dbReference>
<dbReference type="PANTHER" id="PTHR43540:SF6">
    <property type="entry name" value="ISOCHORISMATASE-LIKE DOMAIN-CONTAINING PROTEIN"/>
    <property type="match status" value="1"/>
</dbReference>
<dbReference type="EMBL" id="VSSQ01006161">
    <property type="protein sequence ID" value="MPM31742.1"/>
    <property type="molecule type" value="Genomic_DNA"/>
</dbReference>
<accession>A0A644YT48</accession>
<dbReference type="SUPFAM" id="SSF52499">
    <property type="entry name" value="Isochorismatase-like hydrolases"/>
    <property type="match status" value="1"/>
</dbReference>
<sequence>MPIAMSTDSSKPRSDKLLVIIDMQKDFVSGSLGSAEAQAIVQQVQQTILDWDGLLAYTLDTHGNDYLSTSEGKALPVEHCVAGTEGHQLVEDLREPLKDAKVFEKPTFGSVALASWIAGLQALESVVLVGVCTDICVVSNALLIKAMRPELPVRVLSSHCAGSNKERHLAALETMKSCQIEVF</sequence>
<proteinExistence type="predicted"/>
<gene>
    <name evidence="3" type="primary">pncA_4</name>
    <name evidence="3" type="ORF">SDC9_78299</name>
</gene>
<protein>
    <submittedName>
        <fullName evidence="3">Nicotinamidase/pyrazinamidase</fullName>
        <ecNumber evidence="3">3.5.1.19</ecNumber>
    </submittedName>
</protein>
<dbReference type="InterPro" id="IPR000868">
    <property type="entry name" value="Isochorismatase-like_dom"/>
</dbReference>
<reference evidence="3" key="1">
    <citation type="submission" date="2019-08" db="EMBL/GenBank/DDBJ databases">
        <authorList>
            <person name="Kucharzyk K."/>
            <person name="Murdoch R.W."/>
            <person name="Higgins S."/>
            <person name="Loffler F."/>
        </authorList>
    </citation>
    <scope>NUCLEOTIDE SEQUENCE</scope>
</reference>
<evidence type="ECO:0000256" key="1">
    <source>
        <dbReference type="ARBA" id="ARBA00022801"/>
    </source>
</evidence>
<dbReference type="EC" id="3.5.1.19" evidence="3"/>
<evidence type="ECO:0000259" key="2">
    <source>
        <dbReference type="Pfam" id="PF00857"/>
    </source>
</evidence>
<dbReference type="InterPro" id="IPR036380">
    <property type="entry name" value="Isochorismatase-like_sf"/>
</dbReference>
<dbReference type="CDD" id="cd00431">
    <property type="entry name" value="cysteine_hydrolases"/>
    <property type="match status" value="1"/>
</dbReference>
<dbReference type="AlphaFoldDB" id="A0A644YT48"/>
<dbReference type="GO" id="GO:0008936">
    <property type="term" value="F:nicotinamidase activity"/>
    <property type="evidence" value="ECO:0007669"/>
    <property type="project" value="UniProtKB-EC"/>
</dbReference>
<organism evidence="3">
    <name type="scientific">bioreactor metagenome</name>
    <dbReference type="NCBI Taxonomy" id="1076179"/>
    <lineage>
        <taxon>unclassified sequences</taxon>
        <taxon>metagenomes</taxon>
        <taxon>ecological metagenomes</taxon>
    </lineage>
</organism>
<keyword evidence="1 3" id="KW-0378">Hydrolase</keyword>
<evidence type="ECO:0000313" key="3">
    <source>
        <dbReference type="EMBL" id="MPM31742.1"/>
    </source>
</evidence>
<dbReference type="Gene3D" id="3.40.50.850">
    <property type="entry name" value="Isochorismatase-like"/>
    <property type="match status" value="1"/>
</dbReference>
<dbReference type="Pfam" id="PF00857">
    <property type="entry name" value="Isochorismatase"/>
    <property type="match status" value="1"/>
</dbReference>
<name>A0A644YT48_9ZZZZ</name>